<keyword evidence="21" id="KW-1185">Reference proteome</keyword>
<feature type="binding site" evidence="13">
    <location>
        <position position="31"/>
    </location>
    <ligand>
        <name>NADPH</name>
        <dbReference type="ChEBI" id="CHEBI:57783"/>
    </ligand>
</feature>
<feature type="binding site" evidence="13">
    <location>
        <position position="276"/>
    </location>
    <ligand>
        <name>NADPH</name>
        <dbReference type="ChEBI" id="CHEBI:57783"/>
    </ligand>
</feature>
<dbReference type="NCBIfam" id="NF000940">
    <property type="entry name" value="PRK00094.1-2"/>
    <property type="match status" value="1"/>
</dbReference>
<evidence type="ECO:0000256" key="13">
    <source>
        <dbReference type="HAMAP-Rule" id="MF_00394"/>
    </source>
</evidence>
<name>A0A179D3B0_9BACT</name>
<dbReference type="PANTHER" id="PTHR11728">
    <property type="entry name" value="GLYCEROL-3-PHOSPHATE DEHYDROGENASE"/>
    <property type="match status" value="1"/>
</dbReference>
<dbReference type="InterPro" id="IPR013328">
    <property type="entry name" value="6PGD_dom2"/>
</dbReference>
<dbReference type="GO" id="GO:0006650">
    <property type="term" value="P:glycerophospholipid metabolic process"/>
    <property type="evidence" value="ECO:0007669"/>
    <property type="project" value="UniProtKB-UniRule"/>
</dbReference>
<proteinExistence type="inferred from homology"/>
<evidence type="ECO:0000256" key="3">
    <source>
        <dbReference type="ARBA" id="ARBA00022857"/>
    </source>
</evidence>
<evidence type="ECO:0000256" key="1">
    <source>
        <dbReference type="ARBA" id="ARBA00011009"/>
    </source>
</evidence>
<dbReference type="InterPro" id="IPR008927">
    <property type="entry name" value="6-PGluconate_DH-like_C_sf"/>
</dbReference>
<keyword evidence="8 13" id="KW-1208">Phospholipid metabolism</keyword>
<reference evidence="20 21" key="1">
    <citation type="submission" date="2016-04" db="EMBL/GenBank/DDBJ databases">
        <title>Genome analysis of Thermosulfurimonas dismutans, the first thermophilic sulfur-disproportionating bacterium of the phylum Thermodesulfobacteria.</title>
        <authorList>
            <person name="Mardanov A.V."/>
            <person name="Beletsky A.V."/>
            <person name="Kadnikov V.V."/>
            <person name="Slobodkin A.I."/>
            <person name="Ravin N.V."/>
        </authorList>
    </citation>
    <scope>NUCLEOTIDE SEQUENCE [LARGE SCALE GENOMIC DNA]</scope>
    <source>
        <strain evidence="20 21">S95</strain>
    </source>
</reference>
<keyword evidence="2 13" id="KW-0444">Lipid biosynthesis</keyword>
<feature type="binding site" evidence="13">
    <location>
        <position position="251"/>
    </location>
    <ligand>
        <name>sn-glycerol 3-phosphate</name>
        <dbReference type="ChEBI" id="CHEBI:57597"/>
    </ligand>
</feature>
<feature type="binding site" evidence="13">
    <location>
        <position position="135"/>
    </location>
    <ligand>
        <name>sn-glycerol 3-phosphate</name>
        <dbReference type="ChEBI" id="CHEBI:57597"/>
    </ligand>
</feature>
<protein>
    <recommendedName>
        <fullName evidence="11 13">Glycerol-3-phosphate dehydrogenase [NAD(P)+]</fullName>
        <ecNumber evidence="10 13">1.1.1.94</ecNumber>
    </recommendedName>
    <alternativeName>
        <fullName evidence="13">NAD(P)(+)-dependent glycerol-3-phosphate dehydrogenase</fullName>
    </alternativeName>
    <alternativeName>
        <fullName evidence="12 13">NAD(P)H-dependent dihydroxyacetone-phosphate reductase</fullName>
    </alternativeName>
</protein>
<keyword evidence="7 13" id="KW-0594">Phospholipid biosynthesis</keyword>
<keyword evidence="5 13" id="KW-0520">NAD</keyword>
<keyword evidence="4 13" id="KW-0560">Oxidoreductase</keyword>
<evidence type="ECO:0000256" key="17">
    <source>
        <dbReference type="RuleBase" id="RU000437"/>
    </source>
</evidence>
<evidence type="ECO:0000259" key="18">
    <source>
        <dbReference type="Pfam" id="PF01210"/>
    </source>
</evidence>
<evidence type="ECO:0000313" key="20">
    <source>
        <dbReference type="EMBL" id="OAQ20564.1"/>
    </source>
</evidence>
<evidence type="ECO:0000259" key="19">
    <source>
        <dbReference type="Pfam" id="PF07479"/>
    </source>
</evidence>
<feature type="binding site" evidence="13">
    <location>
        <position position="253"/>
    </location>
    <ligand>
        <name>sn-glycerol 3-phosphate</name>
        <dbReference type="ChEBI" id="CHEBI:57597"/>
    </ligand>
</feature>
<feature type="binding site" evidence="15">
    <location>
        <position position="104"/>
    </location>
    <ligand>
        <name>substrate</name>
    </ligand>
</feature>
<accession>A0A179D3B0</accession>
<keyword evidence="3 13" id="KW-0521">NADP</keyword>
<evidence type="ECO:0000256" key="14">
    <source>
        <dbReference type="PIRSR" id="PIRSR000114-1"/>
    </source>
</evidence>
<dbReference type="Pfam" id="PF07479">
    <property type="entry name" value="NAD_Gly3P_dh_C"/>
    <property type="match status" value="1"/>
</dbReference>
<dbReference type="InterPro" id="IPR036291">
    <property type="entry name" value="NAD(P)-bd_dom_sf"/>
</dbReference>
<feature type="binding site" evidence="13">
    <location>
        <position position="278"/>
    </location>
    <ligand>
        <name>NADPH</name>
        <dbReference type="ChEBI" id="CHEBI:57783"/>
    </ligand>
</feature>
<dbReference type="Gene3D" id="3.40.50.720">
    <property type="entry name" value="NAD(P)-binding Rossmann-like Domain"/>
    <property type="match status" value="1"/>
</dbReference>
<dbReference type="InterPro" id="IPR006109">
    <property type="entry name" value="G3P_DH_NAD-dep_C"/>
</dbReference>
<keyword evidence="13" id="KW-0547">Nucleotide-binding</keyword>
<evidence type="ECO:0000256" key="11">
    <source>
        <dbReference type="ARBA" id="ARBA00069372"/>
    </source>
</evidence>
<evidence type="ECO:0000256" key="7">
    <source>
        <dbReference type="ARBA" id="ARBA00023209"/>
    </source>
</evidence>
<dbReference type="GO" id="GO:0046168">
    <property type="term" value="P:glycerol-3-phosphate catabolic process"/>
    <property type="evidence" value="ECO:0007669"/>
    <property type="project" value="InterPro"/>
</dbReference>
<feature type="binding site" evidence="13">
    <location>
        <position position="11"/>
    </location>
    <ligand>
        <name>NADPH</name>
        <dbReference type="ChEBI" id="CHEBI:57783"/>
    </ligand>
</feature>
<dbReference type="PIRSF" id="PIRSF000114">
    <property type="entry name" value="Glycerol-3-P_dh"/>
    <property type="match status" value="1"/>
</dbReference>
<sequence>MKIAVVGAGSWGTALAKVLSEKGHEVFLLARRSEVAEAINHRRENPQYLPGIILPAELQASVEPEVLRDRELILWVVPCQSLRGVLKSLRDYLGSDTPMISAIKGIEIESGKTPFEVLQEFFPENRALMVLSGPSFALEVANRLPTAVVLAGEDEKLVHSFQEALSLPYFRIYRSLDVRGVELCGALKNIIAIAAGISDGLGLGLNARAALITRGLSEIIRLGVKLGAKSITFSGLAGLGDLVLTCTGNLSRNYTVGFRLGKGEKLSEILQDLHQVAEGLKTALAVKKLSEKHQVEMPISEAVYRILYEEESPAEVLRKLLSRPLKAEFEVLPL</sequence>
<evidence type="ECO:0000256" key="15">
    <source>
        <dbReference type="PIRSR" id="PIRSR000114-2"/>
    </source>
</evidence>
<feature type="binding site" evidence="13">
    <location>
        <position position="133"/>
    </location>
    <ligand>
        <name>sn-glycerol 3-phosphate</name>
        <dbReference type="ChEBI" id="CHEBI:57597"/>
    </ligand>
</feature>
<evidence type="ECO:0000313" key="21">
    <source>
        <dbReference type="Proteomes" id="UP000078390"/>
    </source>
</evidence>
<evidence type="ECO:0000256" key="4">
    <source>
        <dbReference type="ARBA" id="ARBA00023002"/>
    </source>
</evidence>
<dbReference type="GO" id="GO:0141152">
    <property type="term" value="F:glycerol-3-phosphate dehydrogenase (NAD+) activity"/>
    <property type="evidence" value="ECO:0007669"/>
    <property type="project" value="RHEA"/>
</dbReference>
<dbReference type="AlphaFoldDB" id="A0A179D3B0"/>
<feature type="binding site" evidence="13">
    <location>
        <position position="252"/>
    </location>
    <ligand>
        <name>sn-glycerol 3-phosphate</name>
        <dbReference type="ChEBI" id="CHEBI:57597"/>
    </ligand>
</feature>
<feature type="binding site" evidence="15">
    <location>
        <begin position="252"/>
        <end position="253"/>
    </location>
    <ligand>
        <name>substrate</name>
    </ligand>
</feature>
<dbReference type="Gene3D" id="1.10.1040.10">
    <property type="entry name" value="N-(1-d-carboxylethyl)-l-norvaline Dehydrogenase, domain 2"/>
    <property type="match status" value="1"/>
</dbReference>
<feature type="binding site" evidence="16">
    <location>
        <position position="137"/>
    </location>
    <ligand>
        <name>NAD(+)</name>
        <dbReference type="ChEBI" id="CHEBI:57540"/>
    </ligand>
</feature>
<dbReference type="OrthoDB" id="9812273at2"/>
<feature type="binding site" evidence="16">
    <location>
        <begin position="7"/>
        <end position="12"/>
    </location>
    <ligand>
        <name>NAD(+)</name>
        <dbReference type="ChEBI" id="CHEBI:57540"/>
    </ligand>
</feature>
<comment type="subcellular location">
    <subcellularLocation>
        <location evidence="13">Cytoplasm</location>
    </subcellularLocation>
</comment>
<dbReference type="STRING" id="999894.TDIS_1333"/>
<feature type="domain" description="Glycerol-3-phosphate dehydrogenase NAD-dependent C-terminal" evidence="19">
    <location>
        <begin position="177"/>
        <end position="317"/>
    </location>
</feature>
<feature type="binding site" evidence="13">
    <location>
        <position position="10"/>
    </location>
    <ligand>
        <name>NADPH</name>
        <dbReference type="ChEBI" id="CHEBI:57783"/>
    </ligand>
</feature>
<feature type="binding site" evidence="13">
    <location>
        <position position="241"/>
    </location>
    <ligand>
        <name>sn-glycerol 3-phosphate</name>
        <dbReference type="ChEBI" id="CHEBI:57597"/>
    </ligand>
</feature>
<feature type="binding site" evidence="13">
    <location>
        <position position="104"/>
    </location>
    <ligand>
        <name>sn-glycerol 3-phosphate</name>
        <dbReference type="ChEBI" id="CHEBI:57597"/>
    </ligand>
</feature>
<dbReference type="PATRIC" id="fig|999894.6.peg.1331"/>
<dbReference type="GO" id="GO:0008654">
    <property type="term" value="P:phospholipid biosynthetic process"/>
    <property type="evidence" value="ECO:0007669"/>
    <property type="project" value="UniProtKB-KW"/>
</dbReference>
<dbReference type="HAMAP" id="MF_00394">
    <property type="entry name" value="NAD_Glyc3P_dehydrog"/>
    <property type="match status" value="1"/>
</dbReference>
<dbReference type="Pfam" id="PF01210">
    <property type="entry name" value="NAD_Gly3P_dh_N"/>
    <property type="match status" value="1"/>
</dbReference>
<dbReference type="GO" id="GO:0051287">
    <property type="term" value="F:NAD binding"/>
    <property type="evidence" value="ECO:0007669"/>
    <property type="project" value="InterPro"/>
</dbReference>
<feature type="domain" description="Glycerol-3-phosphate dehydrogenase NAD-dependent N-terminal" evidence="18">
    <location>
        <begin position="2"/>
        <end position="157"/>
    </location>
</feature>
<feature type="binding site" evidence="13">
    <location>
        <position position="104"/>
    </location>
    <ligand>
        <name>NADPH</name>
        <dbReference type="ChEBI" id="CHEBI:57783"/>
    </ligand>
</feature>
<comment type="caution">
    <text evidence="20">The sequence shown here is derived from an EMBL/GenBank/DDBJ whole genome shotgun (WGS) entry which is preliminary data.</text>
</comment>
<comment type="catalytic activity">
    <reaction evidence="9">
        <text>sn-glycerol 3-phosphate + NADP(+) = dihydroxyacetone phosphate + NADPH + H(+)</text>
        <dbReference type="Rhea" id="RHEA:11096"/>
        <dbReference type="ChEBI" id="CHEBI:15378"/>
        <dbReference type="ChEBI" id="CHEBI:57597"/>
        <dbReference type="ChEBI" id="CHEBI:57642"/>
        <dbReference type="ChEBI" id="CHEBI:57783"/>
        <dbReference type="ChEBI" id="CHEBI:58349"/>
        <dbReference type="EC" id="1.1.1.94"/>
    </reaction>
    <physiologicalReaction direction="right-to-left" evidence="9">
        <dbReference type="Rhea" id="RHEA:11098"/>
    </physiologicalReaction>
</comment>
<feature type="binding site" evidence="16">
    <location>
        <position position="252"/>
    </location>
    <ligand>
        <name>NAD(+)</name>
        <dbReference type="ChEBI" id="CHEBI:57540"/>
    </ligand>
</feature>
<dbReference type="PROSITE" id="PS00957">
    <property type="entry name" value="NAD_G3PDH"/>
    <property type="match status" value="1"/>
</dbReference>
<dbReference type="InterPro" id="IPR006168">
    <property type="entry name" value="G3P_DH_NAD-dep"/>
</dbReference>
<evidence type="ECO:0000256" key="9">
    <source>
        <dbReference type="ARBA" id="ARBA00052716"/>
    </source>
</evidence>
<feature type="binding site" evidence="13">
    <location>
        <position position="32"/>
    </location>
    <ligand>
        <name>NADPH</name>
        <dbReference type="ChEBI" id="CHEBI:57783"/>
    </ligand>
</feature>
<dbReference type="EC" id="1.1.1.94" evidence="10 13"/>
<feature type="binding site" evidence="13">
    <location>
        <position position="252"/>
    </location>
    <ligand>
        <name>NADPH</name>
        <dbReference type="ChEBI" id="CHEBI:57783"/>
    </ligand>
</feature>
<dbReference type="RefSeq" id="WP_068670575.1">
    <property type="nucleotide sequence ID" value="NZ_LWLG01000009.1"/>
</dbReference>
<feature type="binding site" evidence="13">
    <location>
        <position position="48"/>
    </location>
    <ligand>
        <name>NADPH</name>
        <dbReference type="ChEBI" id="CHEBI:57783"/>
    </ligand>
</feature>
<comment type="pathway">
    <text evidence="13">Membrane lipid metabolism; glycerophospholipid metabolism.</text>
</comment>
<evidence type="ECO:0000256" key="16">
    <source>
        <dbReference type="PIRSR" id="PIRSR000114-3"/>
    </source>
</evidence>
<evidence type="ECO:0000256" key="12">
    <source>
        <dbReference type="ARBA" id="ARBA00080511"/>
    </source>
</evidence>
<dbReference type="FunFam" id="1.10.1040.10:FF:000001">
    <property type="entry name" value="Glycerol-3-phosphate dehydrogenase [NAD(P)+]"/>
    <property type="match status" value="1"/>
</dbReference>
<evidence type="ECO:0000256" key="6">
    <source>
        <dbReference type="ARBA" id="ARBA00023098"/>
    </source>
</evidence>
<dbReference type="NCBIfam" id="NF000942">
    <property type="entry name" value="PRK00094.1-4"/>
    <property type="match status" value="1"/>
</dbReference>
<dbReference type="GO" id="GO:0141153">
    <property type="term" value="F:glycerol-3-phosphate dehydrogenase (NADP+) activity"/>
    <property type="evidence" value="ECO:0007669"/>
    <property type="project" value="RHEA"/>
</dbReference>
<dbReference type="GO" id="GO:0046167">
    <property type="term" value="P:glycerol-3-phosphate biosynthetic process"/>
    <property type="evidence" value="ECO:0007669"/>
    <property type="project" value="UniProtKB-UniRule"/>
</dbReference>
<evidence type="ECO:0000256" key="10">
    <source>
        <dbReference type="ARBA" id="ARBA00066687"/>
    </source>
</evidence>
<keyword evidence="6 13" id="KW-0443">Lipid metabolism</keyword>
<evidence type="ECO:0000256" key="8">
    <source>
        <dbReference type="ARBA" id="ARBA00023264"/>
    </source>
</evidence>
<feature type="binding site" evidence="13">
    <location>
        <position position="137"/>
    </location>
    <ligand>
        <name>NADPH</name>
        <dbReference type="ChEBI" id="CHEBI:57783"/>
    </ligand>
</feature>
<comment type="catalytic activity">
    <reaction evidence="13">
        <text>sn-glycerol 3-phosphate + NAD(+) = dihydroxyacetone phosphate + NADH + H(+)</text>
        <dbReference type="Rhea" id="RHEA:11092"/>
        <dbReference type="ChEBI" id="CHEBI:15378"/>
        <dbReference type="ChEBI" id="CHEBI:57540"/>
        <dbReference type="ChEBI" id="CHEBI:57597"/>
        <dbReference type="ChEBI" id="CHEBI:57642"/>
        <dbReference type="ChEBI" id="CHEBI:57945"/>
        <dbReference type="EC" id="1.1.1.94"/>
    </reaction>
</comment>
<dbReference type="SUPFAM" id="SSF48179">
    <property type="entry name" value="6-phosphogluconate dehydrogenase C-terminal domain-like"/>
    <property type="match status" value="1"/>
</dbReference>
<dbReference type="FunFam" id="3.40.50.720:FF:000019">
    <property type="entry name" value="Glycerol-3-phosphate dehydrogenase [NAD(P)+]"/>
    <property type="match status" value="1"/>
</dbReference>
<dbReference type="PRINTS" id="PR00077">
    <property type="entry name" value="GPDHDRGNASE"/>
</dbReference>
<comment type="similarity">
    <text evidence="1 13 17">Belongs to the NAD-dependent glycerol-3-phosphate dehydrogenase family.</text>
</comment>
<dbReference type="EMBL" id="LWLG01000009">
    <property type="protein sequence ID" value="OAQ20564.1"/>
    <property type="molecule type" value="Genomic_DNA"/>
</dbReference>
<dbReference type="PANTHER" id="PTHR11728:SF1">
    <property type="entry name" value="GLYCEROL-3-PHOSPHATE DEHYDROGENASE [NAD(+)] 2, CHLOROPLASTIC"/>
    <property type="match status" value="1"/>
</dbReference>
<feature type="active site" description="Proton acceptor" evidence="13 14">
    <location>
        <position position="188"/>
    </location>
</feature>
<gene>
    <name evidence="13" type="primary">gpsA</name>
    <name evidence="20" type="ORF">TDIS_1333</name>
</gene>
<feature type="binding site" evidence="13">
    <location>
        <position position="188"/>
    </location>
    <ligand>
        <name>sn-glycerol 3-phosphate</name>
        <dbReference type="ChEBI" id="CHEBI:57597"/>
    </ligand>
</feature>
<dbReference type="GO" id="GO:0005975">
    <property type="term" value="P:carbohydrate metabolic process"/>
    <property type="evidence" value="ECO:0007669"/>
    <property type="project" value="InterPro"/>
</dbReference>
<dbReference type="InterPro" id="IPR011128">
    <property type="entry name" value="G3P_DH_NAD-dep_N"/>
</dbReference>
<dbReference type="SUPFAM" id="SSF51735">
    <property type="entry name" value="NAD(P)-binding Rossmann-fold domains"/>
    <property type="match status" value="1"/>
</dbReference>
<comment type="function">
    <text evidence="13">Catalyzes the reduction of the glycolytic intermediate dihydroxyacetone phosphate (DHAP) to sn-glycerol 3-phosphate (G3P), the key precursor for phospholipid synthesis.</text>
</comment>
<dbReference type="Proteomes" id="UP000078390">
    <property type="component" value="Unassembled WGS sequence"/>
</dbReference>
<dbReference type="GO" id="GO:0005829">
    <property type="term" value="C:cytosol"/>
    <property type="evidence" value="ECO:0007669"/>
    <property type="project" value="TreeGrafter"/>
</dbReference>
<organism evidence="20 21">
    <name type="scientific">Thermosulfurimonas dismutans</name>
    <dbReference type="NCBI Taxonomy" id="999894"/>
    <lineage>
        <taxon>Bacteria</taxon>
        <taxon>Pseudomonadati</taxon>
        <taxon>Thermodesulfobacteriota</taxon>
        <taxon>Thermodesulfobacteria</taxon>
        <taxon>Thermodesulfobacteriales</taxon>
        <taxon>Thermodesulfobacteriaceae</taxon>
        <taxon>Thermosulfurimonas</taxon>
    </lineage>
</organism>
<dbReference type="UniPathway" id="UPA00940"/>
<evidence type="ECO:0000256" key="2">
    <source>
        <dbReference type="ARBA" id="ARBA00022516"/>
    </source>
</evidence>
<evidence type="ECO:0000256" key="5">
    <source>
        <dbReference type="ARBA" id="ARBA00023027"/>
    </source>
</evidence>
<keyword evidence="13" id="KW-0963">Cytoplasm</keyword>